<gene>
    <name evidence="2" type="ORF">WN55_07197</name>
</gene>
<dbReference type="Proteomes" id="UP000076502">
    <property type="component" value="Unassembled WGS sequence"/>
</dbReference>
<evidence type="ECO:0000313" key="3">
    <source>
        <dbReference type="Proteomes" id="UP000076502"/>
    </source>
</evidence>
<dbReference type="AlphaFoldDB" id="A0A154PT80"/>
<accession>A0A154PT80</accession>
<dbReference type="EMBL" id="KQ435090">
    <property type="protein sequence ID" value="KZC14554.1"/>
    <property type="molecule type" value="Genomic_DNA"/>
</dbReference>
<sequence>MRGFYRQFSKFVVLRALRRPTIFPLLSREANNIYAVRTRVIAREDYSGNTKTHPSRESASSSSVDLIISRQRKHVNKYIQ</sequence>
<keyword evidence="3" id="KW-1185">Reference proteome</keyword>
<reference evidence="2 3" key="1">
    <citation type="submission" date="2015-07" db="EMBL/GenBank/DDBJ databases">
        <title>The genome of Dufourea novaeangliae.</title>
        <authorList>
            <person name="Pan H."/>
            <person name="Kapheim K."/>
        </authorList>
    </citation>
    <scope>NUCLEOTIDE SEQUENCE [LARGE SCALE GENOMIC DNA]</scope>
    <source>
        <strain evidence="2">0120121106</strain>
        <tissue evidence="2">Whole body</tissue>
    </source>
</reference>
<organism evidence="2 3">
    <name type="scientific">Dufourea novaeangliae</name>
    <name type="common">Sweat bee</name>
    <dbReference type="NCBI Taxonomy" id="178035"/>
    <lineage>
        <taxon>Eukaryota</taxon>
        <taxon>Metazoa</taxon>
        <taxon>Ecdysozoa</taxon>
        <taxon>Arthropoda</taxon>
        <taxon>Hexapoda</taxon>
        <taxon>Insecta</taxon>
        <taxon>Pterygota</taxon>
        <taxon>Neoptera</taxon>
        <taxon>Endopterygota</taxon>
        <taxon>Hymenoptera</taxon>
        <taxon>Apocrita</taxon>
        <taxon>Aculeata</taxon>
        <taxon>Apoidea</taxon>
        <taxon>Anthophila</taxon>
        <taxon>Halictidae</taxon>
        <taxon>Rophitinae</taxon>
        <taxon>Dufourea</taxon>
    </lineage>
</organism>
<evidence type="ECO:0000313" key="2">
    <source>
        <dbReference type="EMBL" id="KZC14554.1"/>
    </source>
</evidence>
<evidence type="ECO:0000256" key="1">
    <source>
        <dbReference type="SAM" id="MobiDB-lite"/>
    </source>
</evidence>
<name>A0A154PT80_DUFNO</name>
<protein>
    <submittedName>
        <fullName evidence="2">Uncharacterized protein</fullName>
    </submittedName>
</protein>
<proteinExistence type="predicted"/>
<feature type="region of interest" description="Disordered" evidence="1">
    <location>
        <begin position="45"/>
        <end position="64"/>
    </location>
</feature>